<gene>
    <name evidence="1" type="ORF">GCM10009117_13310</name>
</gene>
<keyword evidence="2" id="KW-1185">Reference proteome</keyword>
<protein>
    <recommendedName>
        <fullName evidence="3">Metalloprotease</fullName>
    </recommendedName>
</protein>
<dbReference type="EMBL" id="BAAAFG010000013">
    <property type="protein sequence ID" value="GAA0872184.1"/>
    <property type="molecule type" value="Genomic_DNA"/>
</dbReference>
<dbReference type="Gene3D" id="1.10.390.10">
    <property type="entry name" value="Neutral Protease Domain 2"/>
    <property type="match status" value="1"/>
</dbReference>
<reference evidence="1 2" key="1">
    <citation type="journal article" date="2019" name="Int. J. Syst. Evol. Microbiol.">
        <title>The Global Catalogue of Microorganisms (GCM) 10K type strain sequencing project: providing services to taxonomists for standard genome sequencing and annotation.</title>
        <authorList>
            <consortium name="The Broad Institute Genomics Platform"/>
            <consortium name="The Broad Institute Genome Sequencing Center for Infectious Disease"/>
            <person name="Wu L."/>
            <person name="Ma J."/>
        </authorList>
    </citation>
    <scope>NUCLEOTIDE SEQUENCE [LARGE SCALE GENOMIC DNA]</scope>
    <source>
        <strain evidence="1 2">JCM 16082</strain>
    </source>
</reference>
<evidence type="ECO:0000313" key="2">
    <source>
        <dbReference type="Proteomes" id="UP001500507"/>
    </source>
</evidence>
<comment type="caution">
    <text evidence="1">The sequence shown here is derived from an EMBL/GenBank/DDBJ whole genome shotgun (WGS) entry which is preliminary data.</text>
</comment>
<dbReference type="InterPro" id="IPR027268">
    <property type="entry name" value="Peptidase_M4/M1_CTD_sf"/>
</dbReference>
<organism evidence="1 2">
    <name type="scientific">Gangjinia marincola</name>
    <dbReference type="NCBI Taxonomy" id="578463"/>
    <lineage>
        <taxon>Bacteria</taxon>
        <taxon>Pseudomonadati</taxon>
        <taxon>Bacteroidota</taxon>
        <taxon>Flavobacteriia</taxon>
        <taxon>Flavobacteriales</taxon>
        <taxon>Flavobacteriaceae</taxon>
        <taxon>Gangjinia</taxon>
    </lineage>
</organism>
<proteinExistence type="predicted"/>
<accession>A0ABN1MG83</accession>
<dbReference type="RefSeq" id="WP_343765066.1">
    <property type="nucleotide sequence ID" value="NZ_BAAAFG010000013.1"/>
</dbReference>
<name>A0ABN1MG83_9FLAO</name>
<dbReference type="Proteomes" id="UP001500507">
    <property type="component" value="Unassembled WGS sequence"/>
</dbReference>
<evidence type="ECO:0000313" key="1">
    <source>
        <dbReference type="EMBL" id="GAA0872184.1"/>
    </source>
</evidence>
<sequence length="914" mass="107018">MDISVKLLEEKRSLQIDQTITYKNTSPNELSEIYLMDWANSFSSKTTPLGERFSEDFRRRFFYAGDDSRGETTLSKLVNTKKGTIYTWERPEGFPDVIKVTLSNPLLPGEEEVLNLQYTVRVPDAQFTRFGYDNGNYKLRYWYISPAVYNNEGWQFYSNKNIHDHYTPPAKVDLKVQVPRDYFTHSDLAVNDTPGEQPYNERRFKGDQVVNATLYITRDPDLEKIIAEDFTVTTNLKDGELKAPMRALAIDRILNFLEERLGEYPHESMLITQEEYKIDPVYGLNQLPSFIRPFPDGFQYEMKQLKTITGKYLKNTLLVNPRKEKWLLDGIHIYLLMEYVDKYYPNMKIIGSLSDFFGIRWFHIADKEFNEQYTFLYQNTERLNLQQALSTSQDSLVKYNQTLANPYKAGVGIKYLDSYLQDNAVAQSLKDFYESHRLEISSAADFKRILQSHTDQPTDWFFEEYVDTNKTIDFVISRVRRKEDSLVVTIKSKSDAMMPVSLYGLNKKKVVFKTWIDPIRKKTKVTIPADSIRRLGLNHEGIIPEINRRNNYKAVKTLLNKPLQFRLLTDIEDPRYNQVFFIPEFDFNVYDGISVGPKIYNKTILKRPIDYKVAPKYGFNSNQVNGSAGISYTQFFENSNLNSIRYGISGSTFSFDDDLRYTKYNPFIQFRYRDPYLRANGKQFLTFRWVSVDQDENEENPLEEPNFELFNARYAYIDSNLTSLVGASMDYQLAEDFGKLAVTLNYRKLFVNNRQFNLRFYGGAFLYNSTEGDFFSFALDRPNDYLFSYNYYGRSEEEGLFSQQIVIGEGGFKSQLQPEFANQWITTVNGSATIWNWIFAYGDVGLVKNKGFSPEFVYDSGIRLNLVEDYFELFFPVYSNLGWEIAQDNYDQKIRFIVTLDLQTLTGLFTRRWY</sequence>
<evidence type="ECO:0008006" key="3">
    <source>
        <dbReference type="Google" id="ProtNLM"/>
    </source>
</evidence>